<dbReference type="GO" id="GO:0051287">
    <property type="term" value="F:NAD binding"/>
    <property type="evidence" value="ECO:0007669"/>
    <property type="project" value="UniProtKB-ARBA"/>
</dbReference>
<dbReference type="SUPFAM" id="SSF111331">
    <property type="entry name" value="NAD kinase/diacylglycerol kinase-like"/>
    <property type="match status" value="1"/>
</dbReference>
<comment type="cofactor">
    <cofactor evidence="6">
        <name>a divalent metal cation</name>
        <dbReference type="ChEBI" id="CHEBI:60240"/>
    </cofactor>
</comment>
<keyword evidence="2 6" id="KW-0418">Kinase</keyword>
<dbReference type="PANTHER" id="PTHR20275:SF0">
    <property type="entry name" value="NAD KINASE"/>
    <property type="match status" value="1"/>
</dbReference>
<keyword evidence="1 6" id="KW-0808">Transferase</keyword>
<feature type="binding site" evidence="6">
    <location>
        <position position="153"/>
    </location>
    <ligand>
        <name>NAD(+)</name>
        <dbReference type="ChEBI" id="CHEBI:57540"/>
    </ligand>
</feature>
<dbReference type="GO" id="GO:0006741">
    <property type="term" value="P:NADP+ biosynthetic process"/>
    <property type="evidence" value="ECO:0007669"/>
    <property type="project" value="UniProtKB-UniRule"/>
</dbReference>
<keyword evidence="8" id="KW-1185">Reference proteome</keyword>
<evidence type="ECO:0000256" key="3">
    <source>
        <dbReference type="ARBA" id="ARBA00022857"/>
    </source>
</evidence>
<organism evidence="7 8">
    <name type="scientific">Anaerospora hongkongensis</name>
    <dbReference type="NCBI Taxonomy" id="244830"/>
    <lineage>
        <taxon>Bacteria</taxon>
        <taxon>Bacillati</taxon>
        <taxon>Bacillota</taxon>
        <taxon>Negativicutes</taxon>
        <taxon>Selenomonadales</taxon>
        <taxon>Sporomusaceae</taxon>
        <taxon>Anaerospora</taxon>
    </lineage>
</organism>
<feature type="binding site" evidence="6">
    <location>
        <begin position="142"/>
        <end position="143"/>
    </location>
    <ligand>
        <name>NAD(+)</name>
        <dbReference type="ChEBI" id="CHEBI:57540"/>
    </ligand>
</feature>
<feature type="binding site" evidence="6">
    <location>
        <position position="172"/>
    </location>
    <ligand>
        <name>NAD(+)</name>
        <dbReference type="ChEBI" id="CHEBI:57540"/>
    </ligand>
</feature>
<dbReference type="GO" id="GO:0005524">
    <property type="term" value="F:ATP binding"/>
    <property type="evidence" value="ECO:0007669"/>
    <property type="project" value="UniProtKB-KW"/>
</dbReference>
<keyword evidence="4 6" id="KW-0520">NAD</keyword>
<dbReference type="EMBL" id="SLUI01000010">
    <property type="protein sequence ID" value="TCL35879.1"/>
    <property type="molecule type" value="Genomic_DNA"/>
</dbReference>
<evidence type="ECO:0000256" key="6">
    <source>
        <dbReference type="HAMAP-Rule" id="MF_00361"/>
    </source>
</evidence>
<evidence type="ECO:0000256" key="2">
    <source>
        <dbReference type="ARBA" id="ARBA00022777"/>
    </source>
</evidence>
<dbReference type="AlphaFoldDB" id="A0A4R1PXM7"/>
<dbReference type="EC" id="2.7.1.23" evidence="6"/>
<comment type="similarity">
    <text evidence="6">Belongs to the NAD kinase family.</text>
</comment>
<keyword evidence="6" id="KW-0067">ATP-binding</keyword>
<dbReference type="InterPro" id="IPR016064">
    <property type="entry name" value="NAD/diacylglycerol_kinase_sf"/>
</dbReference>
<dbReference type="GO" id="GO:0003951">
    <property type="term" value="F:NAD+ kinase activity"/>
    <property type="evidence" value="ECO:0007669"/>
    <property type="project" value="UniProtKB-UniRule"/>
</dbReference>
<protein>
    <recommendedName>
        <fullName evidence="6">NAD kinase</fullName>
        <ecNumber evidence="6">2.7.1.23</ecNumber>
    </recommendedName>
    <alternativeName>
        <fullName evidence="6">ATP-dependent NAD kinase</fullName>
    </alternativeName>
</protein>
<dbReference type="InterPro" id="IPR017437">
    <property type="entry name" value="ATP-NAD_kinase_PpnK-typ_C"/>
</dbReference>
<evidence type="ECO:0000256" key="5">
    <source>
        <dbReference type="ARBA" id="ARBA00047925"/>
    </source>
</evidence>
<dbReference type="InterPro" id="IPR017438">
    <property type="entry name" value="ATP-NAD_kinase_N"/>
</dbReference>
<sequence>MQIIGIYPNPKKAAVSTILKHVIEHCAKYAIKVLIPEEEAIELHYPELACSRKEMPHKISLALTLGGDGTLLNVAKEVASAEIPVCGINLGQLGFLTHIEVSKIQAGLDQLFTGDYRIEERLMLETVITRDQEAIALPPALNDVVVAKGGFSRLIRLNLFIDEQFTETYPADGLIVATSTGSTGYSLSAGGPIISPNLKVTVITPICPHSLNARSLIISEEEIVKISFQAATHDDVALTVDGQKVYSLMADDSILVRRSPLRARLVRFLDNGFYETLHSKLRRDD</sequence>
<comment type="subcellular location">
    <subcellularLocation>
        <location evidence="6">Cytoplasm</location>
    </subcellularLocation>
</comment>
<proteinExistence type="inferred from homology"/>
<feature type="binding site" evidence="6">
    <location>
        <begin position="183"/>
        <end position="188"/>
    </location>
    <ligand>
        <name>NAD(+)</name>
        <dbReference type="ChEBI" id="CHEBI:57540"/>
    </ligand>
</feature>
<evidence type="ECO:0000313" key="8">
    <source>
        <dbReference type="Proteomes" id="UP000295063"/>
    </source>
</evidence>
<evidence type="ECO:0000313" key="7">
    <source>
        <dbReference type="EMBL" id="TCL35879.1"/>
    </source>
</evidence>
<name>A0A4R1PXM7_9FIRM</name>
<dbReference type="HAMAP" id="MF_00361">
    <property type="entry name" value="NAD_kinase"/>
    <property type="match status" value="1"/>
</dbReference>
<keyword evidence="6" id="KW-0547">Nucleotide-binding</keyword>
<gene>
    <name evidence="6" type="primary">nadK</name>
    <name evidence="7" type="ORF">EV210_110123</name>
</gene>
<keyword evidence="6" id="KW-0963">Cytoplasm</keyword>
<dbReference type="Gene3D" id="3.40.50.10330">
    <property type="entry name" value="Probable inorganic polyphosphate/atp-NAD kinase, domain 1"/>
    <property type="match status" value="1"/>
</dbReference>
<comment type="caution">
    <text evidence="6">Lacks conserved residue(s) required for the propagation of feature annotation.</text>
</comment>
<comment type="catalytic activity">
    <reaction evidence="5 6">
        <text>NAD(+) + ATP = ADP + NADP(+) + H(+)</text>
        <dbReference type="Rhea" id="RHEA:18629"/>
        <dbReference type="ChEBI" id="CHEBI:15378"/>
        <dbReference type="ChEBI" id="CHEBI:30616"/>
        <dbReference type="ChEBI" id="CHEBI:57540"/>
        <dbReference type="ChEBI" id="CHEBI:58349"/>
        <dbReference type="ChEBI" id="CHEBI:456216"/>
        <dbReference type="EC" id="2.7.1.23"/>
    </reaction>
</comment>
<dbReference type="Pfam" id="PF01513">
    <property type="entry name" value="NAD_kinase"/>
    <property type="match status" value="1"/>
</dbReference>
<comment type="caution">
    <text evidence="7">The sequence shown here is derived from an EMBL/GenBank/DDBJ whole genome shotgun (WGS) entry which is preliminary data.</text>
</comment>
<feature type="binding site" evidence="6">
    <location>
        <begin position="68"/>
        <end position="69"/>
    </location>
    <ligand>
        <name>NAD(+)</name>
        <dbReference type="ChEBI" id="CHEBI:57540"/>
    </ligand>
</feature>
<feature type="binding site" evidence="6">
    <location>
        <position position="243"/>
    </location>
    <ligand>
        <name>NAD(+)</name>
        <dbReference type="ChEBI" id="CHEBI:57540"/>
    </ligand>
</feature>
<dbReference type="GO" id="GO:0046872">
    <property type="term" value="F:metal ion binding"/>
    <property type="evidence" value="ECO:0007669"/>
    <property type="project" value="UniProtKB-UniRule"/>
</dbReference>
<feature type="active site" description="Proton acceptor" evidence="6">
    <location>
        <position position="68"/>
    </location>
</feature>
<dbReference type="Proteomes" id="UP000295063">
    <property type="component" value="Unassembled WGS sequence"/>
</dbReference>
<evidence type="ECO:0000256" key="4">
    <source>
        <dbReference type="ARBA" id="ARBA00023027"/>
    </source>
</evidence>
<dbReference type="RefSeq" id="WP_243650576.1">
    <property type="nucleotide sequence ID" value="NZ_SLUI01000010.1"/>
</dbReference>
<comment type="function">
    <text evidence="6">Involved in the regulation of the intracellular balance of NAD and NADP, and is a key enzyme in the biosynthesis of NADP. Catalyzes specifically the phosphorylation on 2'-hydroxyl of the adenosine moiety of NAD to yield NADP.</text>
</comment>
<dbReference type="Pfam" id="PF20143">
    <property type="entry name" value="NAD_kinase_C"/>
    <property type="match status" value="1"/>
</dbReference>
<keyword evidence="3 6" id="KW-0521">NADP</keyword>
<dbReference type="GO" id="GO:0019674">
    <property type="term" value="P:NAD+ metabolic process"/>
    <property type="evidence" value="ECO:0007669"/>
    <property type="project" value="InterPro"/>
</dbReference>
<dbReference type="Gene3D" id="2.60.200.30">
    <property type="entry name" value="Probable inorganic polyphosphate/atp-NAD kinase, domain 2"/>
    <property type="match status" value="1"/>
</dbReference>
<dbReference type="GO" id="GO:0005737">
    <property type="term" value="C:cytoplasm"/>
    <property type="evidence" value="ECO:0007669"/>
    <property type="project" value="UniProtKB-SubCell"/>
</dbReference>
<reference evidence="7 8" key="1">
    <citation type="submission" date="2019-03" db="EMBL/GenBank/DDBJ databases">
        <title>Genomic Encyclopedia of Type Strains, Phase IV (KMG-IV): sequencing the most valuable type-strain genomes for metagenomic binning, comparative biology and taxonomic classification.</title>
        <authorList>
            <person name="Goeker M."/>
        </authorList>
    </citation>
    <scope>NUCLEOTIDE SEQUENCE [LARGE SCALE GENOMIC DNA]</scope>
    <source>
        <strain evidence="7 8">DSM 15969</strain>
    </source>
</reference>
<accession>A0A4R1PXM7</accession>
<dbReference type="InterPro" id="IPR002504">
    <property type="entry name" value="NADK"/>
</dbReference>
<dbReference type="PANTHER" id="PTHR20275">
    <property type="entry name" value="NAD KINASE"/>
    <property type="match status" value="1"/>
</dbReference>
<evidence type="ECO:0000256" key="1">
    <source>
        <dbReference type="ARBA" id="ARBA00022679"/>
    </source>
</evidence>